<feature type="compositionally biased region" description="Low complexity" evidence="16">
    <location>
        <begin position="1150"/>
        <end position="1165"/>
    </location>
</feature>
<dbReference type="PRINTS" id="PR01857">
    <property type="entry name" value="ADAMTSFAMILY"/>
</dbReference>
<dbReference type="GeneID" id="115821727"/>
<feature type="binding site" evidence="13">
    <location>
        <position position="148"/>
    </location>
    <ligand>
        <name>Ca(2+)</name>
        <dbReference type="ChEBI" id="CHEBI:29108"/>
        <label>2</label>
    </ligand>
</feature>
<feature type="disulfide bond" evidence="14">
    <location>
        <begin position="388"/>
        <end position="400"/>
    </location>
</feature>
<dbReference type="SMART" id="SM00042">
    <property type="entry name" value="CUB"/>
    <property type="match status" value="2"/>
</dbReference>
<evidence type="ECO:0000256" key="8">
    <source>
        <dbReference type="ARBA" id="ARBA00022833"/>
    </source>
</evidence>
<dbReference type="FunFam" id="2.20.100.10:FF:000005">
    <property type="entry name" value="ADAM metallopeptidase with thrombospondin type 1 motif 9"/>
    <property type="match status" value="1"/>
</dbReference>
<dbReference type="InterPro" id="IPR013273">
    <property type="entry name" value="ADAMTS/ADAMTS-like"/>
</dbReference>
<evidence type="ECO:0000256" key="10">
    <source>
        <dbReference type="ARBA" id="ARBA00023157"/>
    </source>
</evidence>
<feature type="binding site" evidence="13">
    <location>
        <position position="262"/>
    </location>
    <ligand>
        <name>Ca(2+)</name>
        <dbReference type="ChEBI" id="CHEBI:29108"/>
        <label>1</label>
    </ligand>
</feature>
<dbReference type="PROSITE" id="PS50092">
    <property type="entry name" value="TSP1"/>
    <property type="match status" value="6"/>
</dbReference>
<dbReference type="InterPro" id="IPR010294">
    <property type="entry name" value="ADAMTS_spacer1"/>
</dbReference>
<dbReference type="InterPro" id="IPR036383">
    <property type="entry name" value="TSP1_rpt_sf"/>
</dbReference>
<dbReference type="Gene3D" id="2.60.120.830">
    <property type="match status" value="1"/>
</dbReference>
<evidence type="ECO:0000313" key="19">
    <source>
        <dbReference type="Proteomes" id="UP000504632"/>
    </source>
</evidence>
<comment type="cofactor">
    <cofactor evidence="13">
        <name>Zn(2+)</name>
        <dbReference type="ChEBI" id="CHEBI:29105"/>
    </cofactor>
    <text evidence="13">Binds 1 zinc ion per subunit.</text>
</comment>
<dbReference type="PANTHER" id="PTHR13723">
    <property type="entry name" value="ADAMTS A DISINTEGRIN AND METALLOPROTEASE WITH THROMBOSPONDIN MOTIFS PROTEASE"/>
    <property type="match status" value="1"/>
</dbReference>
<dbReference type="Gene3D" id="3.40.1620.60">
    <property type="match status" value="1"/>
</dbReference>
<dbReference type="SMART" id="SM00209">
    <property type="entry name" value="TSP1"/>
    <property type="match status" value="7"/>
</dbReference>
<evidence type="ECO:0000256" key="11">
    <source>
        <dbReference type="ARBA" id="ARBA00023180"/>
    </source>
</evidence>
<comment type="caution">
    <text evidence="15">Lacks conserved residue(s) required for the propagation of feature annotation.</text>
</comment>
<protein>
    <submittedName>
        <fullName evidence="20">A disintegrin and metalloproteinase with thrombospondin motifs 13</fullName>
    </submittedName>
</protein>
<dbReference type="Pfam" id="PF01421">
    <property type="entry name" value="Reprolysin"/>
    <property type="match status" value="1"/>
</dbReference>
<feature type="binding site" evidence="13">
    <location>
        <position position="265"/>
    </location>
    <ligand>
        <name>Ca(2+)</name>
        <dbReference type="ChEBI" id="CHEBI:29108"/>
        <label>2</label>
    </ligand>
</feature>
<keyword evidence="11" id="KW-0325">Glycoprotein</keyword>
<feature type="disulfide bond" evidence="14">
    <location>
        <begin position="337"/>
        <end position="348"/>
    </location>
</feature>
<evidence type="ECO:0000256" key="4">
    <source>
        <dbReference type="ARBA" id="ARBA00022723"/>
    </source>
</evidence>
<feature type="disulfide bond" evidence="14">
    <location>
        <begin position="309"/>
        <end position="343"/>
    </location>
</feature>
<dbReference type="GO" id="GO:0005576">
    <property type="term" value="C:extracellular region"/>
    <property type="evidence" value="ECO:0007669"/>
    <property type="project" value="UniProtKB-SubCell"/>
</dbReference>
<sequence>MTALALLGLLSFLTEIVALRSPLDRNLLGPLIQQDALPYFDTVSSKSAPPRHRRSAQMPEVTHLELLVVVGPDVHSVHRQDTEKYILTNLNIASELLRDVSLGANLRIDLVRMIILTDPEPEIQISNNISSSLKSVCEWGQKVNPSDDADPLHADLLLYITRFDLALPDGNKLVRGVTKLGGVCSSQWSCIITEDTGFDLAITIAHEIGHSFNMSHDGVDNTCGGSGFIMSSDGGYNSVDLTWSQCSRTELENFFSAGKADCVKDLPVLEGSLQDWKPGLYYGIDDQCRIAFGSTARACSFTNNNMEICRVLSCHVGPGDQSSCSRLLVPLLDGTECGPNQWCLKGNCVSPSKLSSSIVVHGSWSQWSEFSPCSRTCGGGITYRKRECNNPRPAFGGTECVGKDTEAELCHRQSCENTQLDFMAQQCSKTDNQPLYLSPDKASVYSWIPAVGYTTGDMQCKLMCLSREEDFMVSRGPQFTDGTRCEPDTAVQAGSVAACLNGKCQVFGCDGVLHSGKTVDVCGVCGGNGSTCHLTSQSYGGGEAREYVTFLTLPLNATRVHVVNKRPLFTHLAVLMDDQYVVAGSGSVASNTTHPSVLEDGPLVYRLYLTPDHLPHTEELLLPGPVGEKTLIQVYRKYGKEYGEQTSPLISYQYHTPVSGPVETSPRGRWSTVQSPCSVTCGTGIQSIAPVCVDMVTLKRLEESLCGSGPNTTTEQKQCHQPDCPPRWEVGEFGLCSAPCGGGQRVRPVRCTQIKGTATVEVPFSECPDDSKPAVVSICNLQPCPARWRVSEPGECSAVCGPGEARRSVVCVRSHRGVEVETEQSLCSEPRPPENIPCVVDVCPIGWETQPQKTHKKPTDVMTHSRKLPVYVWSPVIGQCSKTCGNGSMQIHFSCVDHESRLEVPQSECDPSSKPESYTESCNPSPCPATWRFIQGVCSVPCGGGMARRVLYCSQQIGGSNFEMVVKDSACQSVPRPPVVIDCNTKPCPARWLVKGRGPCSVTCGLGAAHRLISCVQFERGKEREVEEDKCELSRRPPVTVPCLEQVCSFTWEMEQWNQCSVTCGYGIQSRAVFCKNPTRSEPVSPLLCLHVPKPITVRACHGGDCPSPPTKTWPFTNASLGYVDKERQLTGTSQSPEPQGGVKSEKPLGTEPPTTPTPRQTATPRYHSALPPTVPQMTSAMVVSTTPPQTNICGKLLLQDSGTIDLRNVKQQRCIFGIGRPVGEAIRIQVDTSTLDCSRKESIAFYDRLILVRFCDRVEGRMVTSRSNVLLIRQSRITAGKGVVLSYHSVKKTKRTHHEGCDIQKFGPTGIIENPTKSSSQGPQTCRVFIDAPPSMKIRIRALSVFNGTEAPSTYVLIRDVDALRSTIFKGNQLFLWSSSGSRAEVEFHGKYQQIKGTFRAEYSFV</sequence>
<dbReference type="InterPro" id="IPR045371">
    <property type="entry name" value="ADAMTS_CR_3"/>
</dbReference>
<gene>
    <name evidence="20" type="primary">adamts13</name>
</gene>
<name>A0A6J2WDD8_CHACN</name>
<evidence type="ECO:0000256" key="17">
    <source>
        <dbReference type="SAM" id="SignalP"/>
    </source>
</evidence>
<dbReference type="InParanoid" id="A0A6J2WDD8"/>
<feature type="region of interest" description="Disordered" evidence="16">
    <location>
        <begin position="1130"/>
        <end position="1168"/>
    </location>
</feature>
<dbReference type="FunCoup" id="A0A6J2WDD8">
    <property type="interactions" value="420"/>
</dbReference>
<keyword evidence="4 13" id="KW-0479">Metal-binding</keyword>
<dbReference type="PROSITE" id="PS50215">
    <property type="entry name" value="ADAM_MEPRO"/>
    <property type="match status" value="1"/>
</dbReference>
<dbReference type="GO" id="GO:0004222">
    <property type="term" value="F:metalloendopeptidase activity"/>
    <property type="evidence" value="ECO:0007669"/>
    <property type="project" value="InterPro"/>
</dbReference>
<dbReference type="GO" id="GO:0030198">
    <property type="term" value="P:extracellular matrix organization"/>
    <property type="evidence" value="ECO:0007669"/>
    <property type="project" value="InterPro"/>
</dbReference>
<dbReference type="GO" id="GO:0031012">
    <property type="term" value="C:extracellular matrix"/>
    <property type="evidence" value="ECO:0007669"/>
    <property type="project" value="TreeGrafter"/>
</dbReference>
<evidence type="ECO:0000256" key="3">
    <source>
        <dbReference type="ARBA" id="ARBA00022670"/>
    </source>
</evidence>
<dbReference type="SUPFAM" id="SSF49854">
    <property type="entry name" value="Spermadhesin, CUB domain"/>
    <property type="match status" value="2"/>
</dbReference>
<feature type="disulfide bond" evidence="14">
    <location>
        <begin position="223"/>
        <end position="246"/>
    </location>
</feature>
<dbReference type="RefSeq" id="XP_030641391.1">
    <property type="nucleotide sequence ID" value="XM_030785531.1"/>
</dbReference>
<feature type="binding site" evidence="13 15">
    <location>
        <position position="216"/>
    </location>
    <ligand>
        <name>Zn(2+)</name>
        <dbReference type="ChEBI" id="CHEBI:29105"/>
        <note>catalytic</note>
    </ligand>
</feature>
<feature type="disulfide bond" evidence="14">
    <location>
        <begin position="373"/>
        <end position="410"/>
    </location>
</feature>
<keyword evidence="5 17" id="KW-0732">Signal</keyword>
<dbReference type="InterPro" id="IPR000859">
    <property type="entry name" value="CUB_dom"/>
</dbReference>
<evidence type="ECO:0000256" key="9">
    <source>
        <dbReference type="ARBA" id="ARBA00023049"/>
    </source>
</evidence>
<dbReference type="Pfam" id="PF19236">
    <property type="entry name" value="ADAMTS_CR_3"/>
    <property type="match status" value="1"/>
</dbReference>
<keyword evidence="7" id="KW-0378">Hydrolase</keyword>
<feature type="domain" description="Peptidase M12B" evidence="18">
    <location>
        <begin position="62"/>
        <end position="267"/>
    </location>
</feature>
<evidence type="ECO:0000256" key="13">
    <source>
        <dbReference type="PIRSR" id="PIRSR613273-2"/>
    </source>
</evidence>
<dbReference type="Gene3D" id="2.20.100.10">
    <property type="entry name" value="Thrombospondin type-1 (TSP1) repeat"/>
    <property type="match status" value="5"/>
</dbReference>
<dbReference type="CDD" id="cd04273">
    <property type="entry name" value="ZnMc_ADAMTS_like"/>
    <property type="match status" value="1"/>
</dbReference>
<dbReference type="Proteomes" id="UP000504632">
    <property type="component" value="Chromosome 1"/>
</dbReference>
<dbReference type="Pfam" id="PF17771">
    <property type="entry name" value="ADAMTS_CR_2"/>
    <property type="match status" value="1"/>
</dbReference>
<feature type="disulfide bond" evidence="14">
    <location>
        <begin position="377"/>
        <end position="415"/>
    </location>
</feature>
<keyword evidence="19" id="KW-1185">Reference proteome</keyword>
<feature type="binding site" evidence="13">
    <location>
        <position position="265"/>
    </location>
    <ligand>
        <name>Ca(2+)</name>
        <dbReference type="ChEBI" id="CHEBI:29108"/>
        <label>1</label>
    </ligand>
</feature>
<dbReference type="Pfam" id="PF00090">
    <property type="entry name" value="TSP_1"/>
    <property type="match status" value="1"/>
</dbReference>
<accession>A0A6J2WDD8</accession>
<comment type="subcellular location">
    <subcellularLocation>
        <location evidence="1">Secreted</location>
    </subcellularLocation>
</comment>
<dbReference type="SUPFAM" id="SSF55486">
    <property type="entry name" value="Metalloproteases ('zincins'), catalytic domain"/>
    <property type="match status" value="1"/>
</dbReference>
<feature type="disulfide bond" evidence="14">
    <location>
        <begin position="184"/>
        <end position="262"/>
    </location>
</feature>
<keyword evidence="13" id="KW-0106">Calcium</keyword>
<feature type="binding site" evidence="13">
    <location>
        <position position="65"/>
    </location>
    <ligand>
        <name>Ca(2+)</name>
        <dbReference type="ChEBI" id="CHEBI:29108"/>
        <label>1</label>
    </ligand>
</feature>
<keyword evidence="8 13" id="KW-0862">Zinc</keyword>
<evidence type="ECO:0000256" key="2">
    <source>
        <dbReference type="ARBA" id="ARBA00022525"/>
    </source>
</evidence>
<dbReference type="Gene3D" id="2.60.120.290">
    <property type="entry name" value="Spermadhesin, CUB domain"/>
    <property type="match status" value="2"/>
</dbReference>
<dbReference type="Pfam" id="PF19030">
    <property type="entry name" value="TSP1_ADAMTS"/>
    <property type="match status" value="6"/>
</dbReference>
<feature type="binding site" evidence="13">
    <location>
        <position position="155"/>
    </location>
    <ligand>
        <name>Ca(2+)</name>
        <dbReference type="ChEBI" id="CHEBI:29108"/>
        <label>1</label>
    </ligand>
</feature>
<evidence type="ECO:0000256" key="12">
    <source>
        <dbReference type="PIRSR" id="PIRSR613273-1"/>
    </source>
</evidence>
<feature type="binding site" evidence="13 15">
    <location>
        <position position="206"/>
    </location>
    <ligand>
        <name>Zn(2+)</name>
        <dbReference type="ChEBI" id="CHEBI:29105"/>
        <note>catalytic</note>
    </ligand>
</feature>
<keyword evidence="6" id="KW-0677">Repeat</keyword>
<dbReference type="FunFam" id="2.20.100.10:FF:000001">
    <property type="entry name" value="semaphorin-5A isoform X1"/>
    <property type="match status" value="1"/>
</dbReference>
<dbReference type="InterPro" id="IPR035914">
    <property type="entry name" value="Sperma_CUB_dom_sf"/>
</dbReference>
<feature type="binding site" evidence="13 15">
    <location>
        <position position="210"/>
    </location>
    <ligand>
        <name>Zn(2+)</name>
        <dbReference type="ChEBI" id="CHEBI:29105"/>
        <note>catalytic</note>
    </ligand>
</feature>
<keyword evidence="9 20" id="KW-0482">Metalloprotease</keyword>
<feature type="chain" id="PRO_5026673283" evidence="17">
    <location>
        <begin position="19"/>
        <end position="1407"/>
    </location>
</feature>
<evidence type="ECO:0000256" key="1">
    <source>
        <dbReference type="ARBA" id="ARBA00004613"/>
    </source>
</evidence>
<dbReference type="Gene3D" id="3.40.390.10">
    <property type="entry name" value="Collagenase (Catalytic Domain)"/>
    <property type="match status" value="1"/>
</dbReference>
<evidence type="ECO:0000256" key="15">
    <source>
        <dbReference type="PROSITE-ProRule" id="PRU00276"/>
    </source>
</evidence>
<feature type="disulfide bond" evidence="14">
    <location>
        <begin position="137"/>
        <end position="190"/>
    </location>
</feature>
<dbReference type="PANTHER" id="PTHR13723:SF20">
    <property type="entry name" value="A DISINTEGRIN AND METALLOPROTEINASE WITH THROMBOSPONDIN MOTIFS 13"/>
    <property type="match status" value="1"/>
</dbReference>
<dbReference type="GO" id="GO:0006508">
    <property type="term" value="P:proteolysis"/>
    <property type="evidence" value="ECO:0007669"/>
    <property type="project" value="UniProtKB-KW"/>
</dbReference>
<dbReference type="OrthoDB" id="9942326at2759"/>
<dbReference type="InterPro" id="IPR041645">
    <property type="entry name" value="ADAMTS_CR_2"/>
</dbReference>
<dbReference type="SUPFAM" id="SSF82895">
    <property type="entry name" value="TSP-1 type 1 repeat"/>
    <property type="match status" value="6"/>
</dbReference>
<feature type="binding site" evidence="13">
    <location>
        <position position="65"/>
    </location>
    <ligand>
        <name>Ca(2+)</name>
        <dbReference type="ChEBI" id="CHEBI:29108"/>
        <label>2</label>
    </ligand>
</feature>
<evidence type="ECO:0000256" key="5">
    <source>
        <dbReference type="ARBA" id="ARBA00022729"/>
    </source>
</evidence>
<evidence type="ECO:0000256" key="16">
    <source>
        <dbReference type="SAM" id="MobiDB-lite"/>
    </source>
</evidence>
<evidence type="ECO:0000256" key="7">
    <source>
        <dbReference type="ARBA" id="ARBA00022801"/>
    </source>
</evidence>
<proteinExistence type="predicted"/>
<evidence type="ECO:0000256" key="6">
    <source>
        <dbReference type="ARBA" id="ARBA00022737"/>
    </source>
</evidence>
<feature type="active site" evidence="12 15">
    <location>
        <position position="207"/>
    </location>
</feature>
<feature type="disulfide bond" evidence="14">
    <location>
        <begin position="299"/>
        <end position="324"/>
    </location>
</feature>
<evidence type="ECO:0000313" key="20">
    <source>
        <dbReference type="RefSeq" id="XP_030641391.1"/>
    </source>
</evidence>
<keyword evidence="10 14" id="KW-1015">Disulfide bond</keyword>
<dbReference type="InterPro" id="IPR000884">
    <property type="entry name" value="TSP1_rpt"/>
</dbReference>
<evidence type="ECO:0000259" key="18">
    <source>
        <dbReference type="PROSITE" id="PS50215"/>
    </source>
</evidence>
<dbReference type="GO" id="GO:0046872">
    <property type="term" value="F:metal ion binding"/>
    <property type="evidence" value="ECO:0007669"/>
    <property type="project" value="UniProtKB-KW"/>
</dbReference>
<evidence type="ECO:0000256" key="14">
    <source>
        <dbReference type="PIRSR" id="PIRSR613273-3"/>
    </source>
</evidence>
<dbReference type="InterPro" id="IPR024079">
    <property type="entry name" value="MetalloPept_cat_dom_sf"/>
</dbReference>
<feature type="disulfide bond" evidence="14">
    <location>
        <begin position="288"/>
        <end position="314"/>
    </location>
</feature>
<feature type="signal peptide" evidence="17">
    <location>
        <begin position="1"/>
        <end position="18"/>
    </location>
</feature>
<keyword evidence="3" id="KW-0645">Protease</keyword>
<dbReference type="InterPro" id="IPR050439">
    <property type="entry name" value="ADAMTS_ADAMTS-like"/>
</dbReference>
<reference evidence="20" key="1">
    <citation type="submission" date="2025-08" db="UniProtKB">
        <authorList>
            <consortium name="RefSeq"/>
        </authorList>
    </citation>
    <scope>IDENTIFICATION</scope>
</reference>
<dbReference type="Pfam" id="PF05986">
    <property type="entry name" value="ADAMTS_spacer1"/>
    <property type="match status" value="1"/>
</dbReference>
<dbReference type="CTD" id="11093"/>
<organism evidence="19 20">
    <name type="scientific">Chanos chanos</name>
    <name type="common">Milkfish</name>
    <name type="synonym">Mugil chanos</name>
    <dbReference type="NCBI Taxonomy" id="29144"/>
    <lineage>
        <taxon>Eukaryota</taxon>
        <taxon>Metazoa</taxon>
        <taxon>Chordata</taxon>
        <taxon>Craniata</taxon>
        <taxon>Vertebrata</taxon>
        <taxon>Euteleostomi</taxon>
        <taxon>Actinopterygii</taxon>
        <taxon>Neopterygii</taxon>
        <taxon>Teleostei</taxon>
        <taxon>Ostariophysi</taxon>
        <taxon>Gonorynchiformes</taxon>
        <taxon>Chanidae</taxon>
        <taxon>Chanos</taxon>
    </lineage>
</organism>
<keyword evidence="2" id="KW-0964">Secreted</keyword>
<feature type="binding site" evidence="13">
    <location>
        <position position="148"/>
    </location>
    <ligand>
        <name>Ca(2+)</name>
        <dbReference type="ChEBI" id="CHEBI:29108"/>
        <label>1</label>
    </ligand>
</feature>
<dbReference type="InterPro" id="IPR001590">
    <property type="entry name" value="Peptidase_M12B"/>
</dbReference>